<reference evidence="8" key="1">
    <citation type="submission" date="2025-08" db="UniProtKB">
        <authorList>
            <consortium name="RefSeq"/>
        </authorList>
    </citation>
    <scope>IDENTIFICATION</scope>
    <source>
        <tissue evidence="8">Muscle</tissue>
    </source>
</reference>
<dbReference type="Pfam" id="PF13664">
    <property type="entry name" value="DUF4149"/>
    <property type="match status" value="1"/>
</dbReference>
<evidence type="ECO:0000256" key="4">
    <source>
        <dbReference type="ARBA" id="ARBA00023136"/>
    </source>
</evidence>
<dbReference type="InterPro" id="IPR053009">
    <property type="entry name" value="Xanthocillin_Biosynth-Assoc"/>
</dbReference>
<dbReference type="PANTHER" id="PTHR23241:SF102">
    <property type="entry name" value="LD23009P"/>
    <property type="match status" value="1"/>
</dbReference>
<evidence type="ECO:0000259" key="6">
    <source>
        <dbReference type="Pfam" id="PF13664"/>
    </source>
</evidence>
<feature type="transmembrane region" description="Helical" evidence="5">
    <location>
        <begin position="104"/>
        <end position="125"/>
    </location>
</feature>
<evidence type="ECO:0000313" key="7">
    <source>
        <dbReference type="Proteomes" id="UP000694941"/>
    </source>
</evidence>
<feature type="transmembrane region" description="Helical" evidence="5">
    <location>
        <begin position="70"/>
        <end position="92"/>
    </location>
</feature>
<organism evidence="7 8">
    <name type="scientific">Limulus polyphemus</name>
    <name type="common">Atlantic horseshoe crab</name>
    <dbReference type="NCBI Taxonomy" id="6850"/>
    <lineage>
        <taxon>Eukaryota</taxon>
        <taxon>Metazoa</taxon>
        <taxon>Ecdysozoa</taxon>
        <taxon>Arthropoda</taxon>
        <taxon>Chelicerata</taxon>
        <taxon>Merostomata</taxon>
        <taxon>Xiphosura</taxon>
        <taxon>Limulidae</taxon>
        <taxon>Limulus</taxon>
    </lineage>
</organism>
<dbReference type="RefSeq" id="XP_013789685.1">
    <property type="nucleotide sequence ID" value="XM_013934231.2"/>
</dbReference>
<dbReference type="PANTHER" id="PTHR23241">
    <property type="entry name" value="LATE EMBRYOGENESIS ABUNDANT PLANTS LEA-RELATED"/>
    <property type="match status" value="1"/>
</dbReference>
<sequence length="234" mass="26987">MMMWNKPPFHKMKIPKNLELSMFMRFSKPAHLITLLTVVYLGFLLYPQKPQIIAAKEPSTISMLLYLSSFAIHFGTQIWMTFISGIVLFFKLPRNLFSMVQKQLFPKYFLLNAFLSFVTLATFVGHQSNSKNSEPRLQIWALSLCFLIQVVARLYILPVMVGLLEARHAIEKEAGIGMEVGRHDPGRLRYCPHYTKLHIQFRKFHILCAIVNLIAIICNAVHMYHLASKLCSSL</sequence>
<proteinExistence type="predicted"/>
<dbReference type="GeneID" id="106473514"/>
<evidence type="ECO:0000256" key="3">
    <source>
        <dbReference type="ARBA" id="ARBA00022989"/>
    </source>
</evidence>
<keyword evidence="3 5" id="KW-1133">Transmembrane helix</keyword>
<feature type="transmembrane region" description="Helical" evidence="5">
    <location>
        <begin position="137"/>
        <end position="157"/>
    </location>
</feature>
<evidence type="ECO:0000256" key="5">
    <source>
        <dbReference type="SAM" id="Phobius"/>
    </source>
</evidence>
<name>A0ABM1BVV7_LIMPO</name>
<keyword evidence="4 5" id="KW-0472">Membrane</keyword>
<keyword evidence="2 5" id="KW-0812">Transmembrane</keyword>
<dbReference type="Proteomes" id="UP000694941">
    <property type="component" value="Unplaced"/>
</dbReference>
<comment type="subcellular location">
    <subcellularLocation>
        <location evidence="1">Membrane</location>
    </subcellularLocation>
</comment>
<dbReference type="InterPro" id="IPR025423">
    <property type="entry name" value="TMEM205-like"/>
</dbReference>
<accession>A0ABM1BVV7</accession>
<feature type="domain" description="TMEM205-like" evidence="6">
    <location>
        <begin position="69"/>
        <end position="168"/>
    </location>
</feature>
<evidence type="ECO:0000256" key="1">
    <source>
        <dbReference type="ARBA" id="ARBA00004370"/>
    </source>
</evidence>
<evidence type="ECO:0000256" key="2">
    <source>
        <dbReference type="ARBA" id="ARBA00022692"/>
    </source>
</evidence>
<feature type="transmembrane region" description="Helical" evidence="5">
    <location>
        <begin position="204"/>
        <end position="224"/>
    </location>
</feature>
<keyword evidence="7" id="KW-1185">Reference proteome</keyword>
<evidence type="ECO:0000313" key="8">
    <source>
        <dbReference type="RefSeq" id="XP_013789685.1"/>
    </source>
</evidence>
<gene>
    <name evidence="8" type="primary">LOC106473514</name>
</gene>
<protein>
    <submittedName>
        <fullName evidence="8">Transmembrane protein 205-like</fullName>
    </submittedName>
</protein>